<dbReference type="Proteomes" id="UP000266673">
    <property type="component" value="Unassembled WGS sequence"/>
</dbReference>
<keyword evidence="1" id="KW-0732">Signal</keyword>
<reference evidence="2 3" key="1">
    <citation type="submission" date="2018-06" db="EMBL/GenBank/DDBJ databases">
        <title>Comparative genomics reveals the genomic features of Rhizophagus irregularis, R. cerebriforme, R. diaphanum and Gigaspora rosea, and their symbiotic lifestyle signature.</title>
        <authorList>
            <person name="Morin E."/>
            <person name="San Clemente H."/>
            <person name="Chen E.C.H."/>
            <person name="De La Providencia I."/>
            <person name="Hainaut M."/>
            <person name="Kuo A."/>
            <person name="Kohler A."/>
            <person name="Murat C."/>
            <person name="Tang N."/>
            <person name="Roy S."/>
            <person name="Loubradou J."/>
            <person name="Henrissat B."/>
            <person name="Grigoriev I.V."/>
            <person name="Corradi N."/>
            <person name="Roux C."/>
            <person name="Martin F.M."/>
        </authorList>
    </citation>
    <scope>NUCLEOTIDE SEQUENCE [LARGE SCALE GENOMIC DNA]</scope>
    <source>
        <strain evidence="2 3">DAOM 194757</strain>
    </source>
</reference>
<dbReference type="OrthoDB" id="2370796at2759"/>
<evidence type="ECO:0000256" key="1">
    <source>
        <dbReference type="SAM" id="SignalP"/>
    </source>
</evidence>
<dbReference type="EMBL" id="QKWP01000432">
    <property type="protein sequence ID" value="RIB20180.1"/>
    <property type="molecule type" value="Genomic_DNA"/>
</dbReference>
<protein>
    <submittedName>
        <fullName evidence="2">Uncharacterized protein</fullName>
    </submittedName>
</protein>
<proteinExistence type="predicted"/>
<comment type="caution">
    <text evidence="2">The sequence shown here is derived from an EMBL/GenBank/DDBJ whole genome shotgun (WGS) entry which is preliminary data.</text>
</comment>
<dbReference type="AlphaFoldDB" id="A0A397VCJ4"/>
<keyword evidence="3" id="KW-1185">Reference proteome</keyword>
<organism evidence="2 3">
    <name type="scientific">Gigaspora rosea</name>
    <dbReference type="NCBI Taxonomy" id="44941"/>
    <lineage>
        <taxon>Eukaryota</taxon>
        <taxon>Fungi</taxon>
        <taxon>Fungi incertae sedis</taxon>
        <taxon>Mucoromycota</taxon>
        <taxon>Glomeromycotina</taxon>
        <taxon>Glomeromycetes</taxon>
        <taxon>Diversisporales</taxon>
        <taxon>Gigasporaceae</taxon>
        <taxon>Gigaspora</taxon>
    </lineage>
</organism>
<evidence type="ECO:0000313" key="3">
    <source>
        <dbReference type="Proteomes" id="UP000266673"/>
    </source>
</evidence>
<sequence>MKAKIIATFIVLFAFVFTNLHATPLPRAVVGDKVGAILEKLDGKFEVTQIDVDTISVDFEVNKGITENDPRHYFVQFGNFTGSFFDLDITIKPPKAANKYKQAGNVDDFLNKELSIFNDDEVLDSAKILVH</sequence>
<evidence type="ECO:0000313" key="2">
    <source>
        <dbReference type="EMBL" id="RIB20180.1"/>
    </source>
</evidence>
<feature type="chain" id="PRO_5017358999" evidence="1">
    <location>
        <begin position="23"/>
        <end position="131"/>
    </location>
</feature>
<name>A0A397VCJ4_9GLOM</name>
<accession>A0A397VCJ4</accession>
<feature type="signal peptide" evidence="1">
    <location>
        <begin position="1"/>
        <end position="22"/>
    </location>
</feature>
<gene>
    <name evidence="2" type="ORF">C2G38_2179983</name>
</gene>